<name>A0ABQ8JWK9_DERPT</name>
<dbReference type="Proteomes" id="UP000887458">
    <property type="component" value="Unassembled WGS sequence"/>
</dbReference>
<comment type="caution">
    <text evidence="2">The sequence shown here is derived from an EMBL/GenBank/DDBJ whole genome shotgun (WGS) entry which is preliminary data.</text>
</comment>
<keyword evidence="3" id="KW-1185">Reference proteome</keyword>
<proteinExistence type="predicted"/>
<reference evidence="2 3" key="1">
    <citation type="journal article" date="2018" name="J. Allergy Clin. Immunol.">
        <title>High-quality assembly of Dermatophagoides pteronyssinus genome and transcriptome reveals a wide range of novel allergens.</title>
        <authorList>
            <person name="Liu X.Y."/>
            <person name="Yang K.Y."/>
            <person name="Wang M.Q."/>
            <person name="Kwok J.S."/>
            <person name="Zeng X."/>
            <person name="Yang Z."/>
            <person name="Xiao X.J."/>
            <person name="Lau C.P."/>
            <person name="Li Y."/>
            <person name="Huang Z.M."/>
            <person name="Ba J.G."/>
            <person name="Yim A.K."/>
            <person name="Ouyang C.Y."/>
            <person name="Ngai S.M."/>
            <person name="Chan T.F."/>
            <person name="Leung E.L."/>
            <person name="Liu L."/>
            <person name="Liu Z.G."/>
            <person name="Tsui S.K."/>
        </authorList>
    </citation>
    <scope>NUCLEOTIDE SEQUENCE [LARGE SCALE GENOMIC DNA]</scope>
    <source>
        <strain evidence="2">Derp</strain>
    </source>
</reference>
<dbReference type="EMBL" id="NJHN03000007">
    <property type="protein sequence ID" value="KAH9426991.1"/>
    <property type="molecule type" value="Genomic_DNA"/>
</dbReference>
<evidence type="ECO:0000313" key="2">
    <source>
        <dbReference type="EMBL" id="KAH9426991.1"/>
    </source>
</evidence>
<feature type="region of interest" description="Disordered" evidence="1">
    <location>
        <begin position="1"/>
        <end position="34"/>
    </location>
</feature>
<evidence type="ECO:0000313" key="3">
    <source>
        <dbReference type="Proteomes" id="UP000887458"/>
    </source>
</evidence>
<accession>A0ABQ8JWK9</accession>
<organism evidence="2 3">
    <name type="scientific">Dermatophagoides pteronyssinus</name>
    <name type="common">European house dust mite</name>
    <dbReference type="NCBI Taxonomy" id="6956"/>
    <lineage>
        <taxon>Eukaryota</taxon>
        <taxon>Metazoa</taxon>
        <taxon>Ecdysozoa</taxon>
        <taxon>Arthropoda</taxon>
        <taxon>Chelicerata</taxon>
        <taxon>Arachnida</taxon>
        <taxon>Acari</taxon>
        <taxon>Acariformes</taxon>
        <taxon>Sarcoptiformes</taxon>
        <taxon>Astigmata</taxon>
        <taxon>Psoroptidia</taxon>
        <taxon>Analgoidea</taxon>
        <taxon>Pyroglyphidae</taxon>
        <taxon>Dermatophagoidinae</taxon>
        <taxon>Dermatophagoides</taxon>
    </lineage>
</organism>
<evidence type="ECO:0000256" key="1">
    <source>
        <dbReference type="SAM" id="MobiDB-lite"/>
    </source>
</evidence>
<feature type="non-terminal residue" evidence="2">
    <location>
        <position position="48"/>
    </location>
</feature>
<gene>
    <name evidence="2" type="ORF">DERP_011661</name>
</gene>
<protein>
    <submittedName>
        <fullName evidence="2">Uncharacterized protein</fullName>
    </submittedName>
</protein>
<reference evidence="2 3" key="2">
    <citation type="journal article" date="2022" name="Mol. Biol. Evol.">
        <title>Comparative Genomics Reveals Insights into the Divergent Evolution of Astigmatic Mites and Household Pest Adaptations.</title>
        <authorList>
            <person name="Xiong Q."/>
            <person name="Wan A.T."/>
            <person name="Liu X."/>
            <person name="Fung C.S."/>
            <person name="Xiao X."/>
            <person name="Malainual N."/>
            <person name="Hou J."/>
            <person name="Wang L."/>
            <person name="Wang M."/>
            <person name="Yang K.Y."/>
            <person name="Cui Y."/>
            <person name="Leung E.L."/>
            <person name="Nong W."/>
            <person name="Shin S.K."/>
            <person name="Au S.W."/>
            <person name="Jeong K.Y."/>
            <person name="Chew F.T."/>
            <person name="Hui J.H."/>
            <person name="Leung T.F."/>
            <person name="Tungtrongchitr A."/>
            <person name="Zhong N."/>
            <person name="Liu Z."/>
            <person name="Tsui S.K."/>
        </authorList>
    </citation>
    <scope>NUCLEOTIDE SEQUENCE [LARGE SCALE GENOMIC DNA]</scope>
    <source>
        <strain evidence="2">Derp</strain>
    </source>
</reference>
<feature type="compositionally biased region" description="Basic and acidic residues" evidence="1">
    <location>
        <begin position="13"/>
        <end position="28"/>
    </location>
</feature>
<sequence length="48" mass="5687">MKSDEEQNQTLSPDEKKSTKDNIRENKSFHPGFHHGIYSGKERWLGWL</sequence>